<proteinExistence type="predicted"/>
<comment type="caution">
    <text evidence="1">The sequence shown here is derived from an EMBL/GenBank/DDBJ whole genome shotgun (WGS) entry which is preliminary data.</text>
</comment>
<evidence type="ECO:0000313" key="3">
    <source>
        <dbReference type="Proteomes" id="UP000677228"/>
    </source>
</evidence>
<dbReference type="EMBL" id="CAJNOK010049076">
    <property type="protein sequence ID" value="CAF1594622.1"/>
    <property type="molecule type" value="Genomic_DNA"/>
</dbReference>
<gene>
    <name evidence="1" type="ORF">OVA965_LOCUS41737</name>
    <name evidence="2" type="ORF">TMI583_LOCUS43458</name>
</gene>
<feature type="non-terminal residue" evidence="1">
    <location>
        <position position="1"/>
    </location>
</feature>
<dbReference type="Proteomes" id="UP000682733">
    <property type="component" value="Unassembled WGS sequence"/>
</dbReference>
<protein>
    <submittedName>
        <fullName evidence="1">Uncharacterized protein</fullName>
    </submittedName>
</protein>
<evidence type="ECO:0000313" key="2">
    <source>
        <dbReference type="EMBL" id="CAF4400005.1"/>
    </source>
</evidence>
<reference evidence="1" key="1">
    <citation type="submission" date="2021-02" db="EMBL/GenBank/DDBJ databases">
        <authorList>
            <person name="Nowell W R."/>
        </authorList>
    </citation>
    <scope>NUCLEOTIDE SEQUENCE</scope>
</reference>
<dbReference type="AlphaFoldDB" id="A0A8S2FZ37"/>
<accession>A0A8S2FZ37</accession>
<dbReference type="EMBL" id="CAJOBA010072619">
    <property type="protein sequence ID" value="CAF4400005.1"/>
    <property type="molecule type" value="Genomic_DNA"/>
</dbReference>
<evidence type="ECO:0000313" key="1">
    <source>
        <dbReference type="EMBL" id="CAF1594622.1"/>
    </source>
</evidence>
<sequence>NQTMNNIVFIRSSIRQKGLIEQSKNNGKLYDLKTTKYKLYPVT</sequence>
<organism evidence="1 3">
    <name type="scientific">Didymodactylos carnosus</name>
    <dbReference type="NCBI Taxonomy" id="1234261"/>
    <lineage>
        <taxon>Eukaryota</taxon>
        <taxon>Metazoa</taxon>
        <taxon>Spiralia</taxon>
        <taxon>Gnathifera</taxon>
        <taxon>Rotifera</taxon>
        <taxon>Eurotatoria</taxon>
        <taxon>Bdelloidea</taxon>
        <taxon>Philodinida</taxon>
        <taxon>Philodinidae</taxon>
        <taxon>Didymodactylos</taxon>
    </lineage>
</organism>
<name>A0A8S2FZ37_9BILA</name>
<dbReference type="Proteomes" id="UP000677228">
    <property type="component" value="Unassembled WGS sequence"/>
</dbReference>